<proteinExistence type="predicted"/>
<evidence type="ECO:0000313" key="2">
    <source>
        <dbReference type="Proteomes" id="UP000239757"/>
    </source>
</evidence>
<dbReference type="AlphaFoldDB" id="A0A2P5VQN0"/>
<evidence type="ECO:0000313" key="1">
    <source>
        <dbReference type="EMBL" id="PPR81151.1"/>
    </source>
</evidence>
<dbReference type="PANTHER" id="PTHR46798">
    <property type="entry name" value="OS09G0511500 PROTEIN"/>
    <property type="match status" value="1"/>
</dbReference>
<dbReference type="Proteomes" id="UP000239757">
    <property type="component" value="Unassembled WGS sequence"/>
</dbReference>
<reference evidence="1 2" key="1">
    <citation type="submission" date="2015-01" db="EMBL/GenBank/DDBJ databases">
        <title>Genome of allotetraploid Gossypium barbadense reveals genomic plasticity and fiber elongation in cotton evolution.</title>
        <authorList>
            <person name="Chen X."/>
            <person name="Liu X."/>
            <person name="Zhao B."/>
            <person name="Zheng H."/>
            <person name="Hu Y."/>
            <person name="Lu G."/>
            <person name="Yang C."/>
            <person name="Chen J."/>
            <person name="Shan C."/>
            <person name="Zhang L."/>
            <person name="Zhou Y."/>
            <person name="Wang L."/>
            <person name="Guo W."/>
            <person name="Bai Y."/>
            <person name="Ruan J."/>
            <person name="Shangguan X."/>
            <person name="Mao Y."/>
            <person name="Jiang J."/>
            <person name="Zhu Y."/>
            <person name="Lei J."/>
            <person name="Kang H."/>
            <person name="Chen S."/>
            <person name="He X."/>
            <person name="Wang R."/>
            <person name="Wang Y."/>
            <person name="Chen J."/>
            <person name="Wang L."/>
            <person name="Yu S."/>
            <person name="Wang B."/>
            <person name="Wei J."/>
            <person name="Song S."/>
            <person name="Lu X."/>
            <person name="Gao Z."/>
            <person name="Gu W."/>
            <person name="Deng X."/>
            <person name="Ma D."/>
            <person name="Wang S."/>
            <person name="Liang W."/>
            <person name="Fang L."/>
            <person name="Cai C."/>
            <person name="Zhu X."/>
            <person name="Zhou B."/>
            <person name="Zhang Y."/>
            <person name="Chen Z."/>
            <person name="Xu S."/>
            <person name="Zhu R."/>
            <person name="Wang S."/>
            <person name="Zhang T."/>
            <person name="Zhao G."/>
        </authorList>
    </citation>
    <scope>NUCLEOTIDE SEQUENCE [LARGE SCALE GENOMIC DNA]</scope>
    <source>
        <strain evidence="2">cv. Xinhai21</strain>
        <tissue evidence="1">Leaf</tissue>
    </source>
</reference>
<dbReference type="PANTHER" id="PTHR46798:SF3">
    <property type="entry name" value="RING FINGER FAMILY PROTEIN"/>
    <property type="match status" value="1"/>
</dbReference>
<name>A0A2P5VQN0_GOSBA</name>
<organism evidence="1 2">
    <name type="scientific">Gossypium barbadense</name>
    <name type="common">Sea Island cotton</name>
    <name type="synonym">Hibiscus barbadensis</name>
    <dbReference type="NCBI Taxonomy" id="3634"/>
    <lineage>
        <taxon>Eukaryota</taxon>
        <taxon>Viridiplantae</taxon>
        <taxon>Streptophyta</taxon>
        <taxon>Embryophyta</taxon>
        <taxon>Tracheophyta</taxon>
        <taxon>Spermatophyta</taxon>
        <taxon>Magnoliopsida</taxon>
        <taxon>eudicotyledons</taxon>
        <taxon>Gunneridae</taxon>
        <taxon>Pentapetalae</taxon>
        <taxon>rosids</taxon>
        <taxon>malvids</taxon>
        <taxon>Malvales</taxon>
        <taxon>Malvaceae</taxon>
        <taxon>Malvoideae</taxon>
        <taxon>Gossypium</taxon>
    </lineage>
</organism>
<accession>A0A2P5VQN0</accession>
<dbReference type="InterPro" id="IPR044274">
    <property type="entry name" value="RFI2"/>
</dbReference>
<sequence>MLHFHSSGTRTASAITSSFIPPYPGSNARARERVQALQAYYQHHHPSTLPTLQTPIVFGSQRLGSHRSHGHGHVGPVASLFDHMGGFYLIPLARKPYVIFHAWERDHLSSFLLSQVERDPCWGAFHEAATSGSDPGCSFRQRLGFERPPSQSHS</sequence>
<dbReference type="EMBL" id="KZ671465">
    <property type="protein sequence ID" value="PPR81151.1"/>
    <property type="molecule type" value="Genomic_DNA"/>
</dbReference>
<gene>
    <name evidence="1" type="ORF">GOBAR_AA39566</name>
</gene>
<dbReference type="OrthoDB" id="8062037at2759"/>
<protein>
    <submittedName>
        <fullName evidence="1">Uncharacterized protein</fullName>
    </submittedName>
</protein>
<dbReference type="GO" id="GO:0004842">
    <property type="term" value="F:ubiquitin-protein transferase activity"/>
    <property type="evidence" value="ECO:0007669"/>
    <property type="project" value="InterPro"/>
</dbReference>